<protein>
    <submittedName>
        <fullName evidence="1">Uncharacterized protein</fullName>
    </submittedName>
</protein>
<organism evidence="1 2">
    <name type="scientific">Brachionus plicatilis</name>
    <name type="common">Marine rotifer</name>
    <name type="synonym">Brachionus muelleri</name>
    <dbReference type="NCBI Taxonomy" id="10195"/>
    <lineage>
        <taxon>Eukaryota</taxon>
        <taxon>Metazoa</taxon>
        <taxon>Spiralia</taxon>
        <taxon>Gnathifera</taxon>
        <taxon>Rotifera</taxon>
        <taxon>Eurotatoria</taxon>
        <taxon>Monogononta</taxon>
        <taxon>Pseudotrocha</taxon>
        <taxon>Ploima</taxon>
        <taxon>Brachionidae</taxon>
        <taxon>Brachionus</taxon>
    </lineage>
</organism>
<gene>
    <name evidence="1" type="ORF">BpHYR1_045119</name>
</gene>
<evidence type="ECO:0000313" key="1">
    <source>
        <dbReference type="EMBL" id="RMZ98888.1"/>
    </source>
</evidence>
<keyword evidence="2" id="KW-1185">Reference proteome</keyword>
<evidence type="ECO:0000313" key="2">
    <source>
        <dbReference type="Proteomes" id="UP000276133"/>
    </source>
</evidence>
<reference evidence="1 2" key="1">
    <citation type="journal article" date="2018" name="Sci. Rep.">
        <title>Genomic signatures of local adaptation to the degree of environmental predictability in rotifers.</title>
        <authorList>
            <person name="Franch-Gras L."/>
            <person name="Hahn C."/>
            <person name="Garcia-Roger E.M."/>
            <person name="Carmona M.J."/>
            <person name="Serra M."/>
            <person name="Gomez A."/>
        </authorList>
    </citation>
    <scope>NUCLEOTIDE SEQUENCE [LARGE SCALE GENOMIC DNA]</scope>
    <source>
        <strain evidence="1">HYR1</strain>
    </source>
</reference>
<comment type="caution">
    <text evidence="1">The sequence shown here is derived from an EMBL/GenBank/DDBJ whole genome shotgun (WGS) entry which is preliminary data.</text>
</comment>
<proteinExistence type="predicted"/>
<dbReference type="EMBL" id="REGN01010499">
    <property type="protein sequence ID" value="RMZ98888.1"/>
    <property type="molecule type" value="Genomic_DNA"/>
</dbReference>
<accession>A0A3M7PIR7</accession>
<name>A0A3M7PIR7_BRAPC</name>
<dbReference type="Proteomes" id="UP000276133">
    <property type="component" value="Unassembled WGS sequence"/>
</dbReference>
<sequence>MCNKSCYTNITKSGLVSRHEKENKIHLISFCHNCSKTQVDFFELILDYYQDLQLSLWYIASLAIQLEINLPSTPRKKKRPRRFCDSDDEIDEQIYINLIDIIHKNIENRFDFQNINPISTIFSIIISEEKLDLEKLFAELELWHHLKISEQLKKLKELFLKNQQVSPSSEKTWLRHCSQAH</sequence>
<dbReference type="AlphaFoldDB" id="A0A3M7PIR7"/>